<evidence type="ECO:0000256" key="2">
    <source>
        <dbReference type="ARBA" id="ARBA00022692"/>
    </source>
</evidence>
<reference evidence="8" key="1">
    <citation type="journal article" date="2019" name="Int. J. Syst. Evol. Microbiol.">
        <title>The Global Catalogue of Microorganisms (GCM) 10K type strain sequencing project: providing services to taxonomists for standard genome sequencing and annotation.</title>
        <authorList>
            <consortium name="The Broad Institute Genomics Platform"/>
            <consortium name="The Broad Institute Genome Sequencing Center for Infectious Disease"/>
            <person name="Wu L."/>
            <person name="Ma J."/>
        </authorList>
    </citation>
    <scope>NUCLEOTIDE SEQUENCE [LARGE SCALE GENOMIC DNA]</scope>
    <source>
        <strain evidence="8">IBRC-M 10908</strain>
    </source>
</reference>
<keyword evidence="2 5" id="KW-0812">Transmembrane</keyword>
<proteinExistence type="predicted"/>
<feature type="transmembrane region" description="Helical" evidence="5">
    <location>
        <begin position="147"/>
        <end position="166"/>
    </location>
</feature>
<keyword evidence="8" id="KW-1185">Reference proteome</keyword>
<dbReference type="EMBL" id="JBHSDK010000018">
    <property type="protein sequence ID" value="MFC4336353.1"/>
    <property type="molecule type" value="Genomic_DNA"/>
</dbReference>
<feature type="transmembrane region" description="Helical" evidence="5">
    <location>
        <begin position="21"/>
        <end position="46"/>
    </location>
</feature>
<keyword evidence="4 5" id="KW-0472">Membrane</keyword>
<dbReference type="Pfam" id="PF07690">
    <property type="entry name" value="MFS_1"/>
    <property type="match status" value="2"/>
</dbReference>
<feature type="transmembrane region" description="Helical" evidence="5">
    <location>
        <begin position="346"/>
        <end position="364"/>
    </location>
</feature>
<feature type="transmembrane region" description="Helical" evidence="5">
    <location>
        <begin position="80"/>
        <end position="100"/>
    </location>
</feature>
<feature type="transmembrane region" description="Helical" evidence="5">
    <location>
        <begin position="257"/>
        <end position="275"/>
    </location>
</feature>
<accession>A0ABV8U0Y4</accession>
<evidence type="ECO:0000313" key="7">
    <source>
        <dbReference type="EMBL" id="MFC4336353.1"/>
    </source>
</evidence>
<dbReference type="PANTHER" id="PTHR23542">
    <property type="match status" value="1"/>
</dbReference>
<dbReference type="PANTHER" id="PTHR23542:SF1">
    <property type="entry name" value="MAJOR FACILITATOR SUPERFAMILY (MFS) PROFILE DOMAIN-CONTAINING PROTEIN"/>
    <property type="match status" value="1"/>
</dbReference>
<protein>
    <submittedName>
        <fullName evidence="7">MFS transporter</fullName>
    </submittedName>
</protein>
<feature type="transmembrane region" description="Helical" evidence="5">
    <location>
        <begin position="282"/>
        <end position="298"/>
    </location>
</feature>
<comment type="subcellular location">
    <subcellularLocation>
        <location evidence="1">Cell membrane</location>
        <topology evidence="1">Multi-pass membrane protein</topology>
    </subcellularLocation>
</comment>
<evidence type="ECO:0000256" key="3">
    <source>
        <dbReference type="ARBA" id="ARBA00022989"/>
    </source>
</evidence>
<feature type="transmembrane region" description="Helical" evidence="5">
    <location>
        <begin position="304"/>
        <end position="325"/>
    </location>
</feature>
<organism evidence="7 8">
    <name type="scientific">Salininema proteolyticum</name>
    <dbReference type="NCBI Taxonomy" id="1607685"/>
    <lineage>
        <taxon>Bacteria</taxon>
        <taxon>Bacillati</taxon>
        <taxon>Actinomycetota</taxon>
        <taxon>Actinomycetes</taxon>
        <taxon>Glycomycetales</taxon>
        <taxon>Glycomycetaceae</taxon>
        <taxon>Salininema</taxon>
    </lineage>
</organism>
<dbReference type="PROSITE" id="PS50850">
    <property type="entry name" value="MFS"/>
    <property type="match status" value="1"/>
</dbReference>
<feature type="domain" description="Major facilitator superfamily (MFS) profile" evidence="6">
    <location>
        <begin position="173"/>
        <end position="409"/>
    </location>
</feature>
<dbReference type="Proteomes" id="UP001595823">
    <property type="component" value="Unassembled WGS sequence"/>
</dbReference>
<comment type="caution">
    <text evidence="7">The sequence shown here is derived from an EMBL/GenBank/DDBJ whole genome shotgun (WGS) entry which is preliminary data.</text>
</comment>
<sequence>MAQIFDYSRFRSVLAIPRFKPLVLGGFFLRLPYSAASITLTLFVRFGLGESYFAAGLVATLFVLGQAAGSTLMGRISDHFGLRAVLAVTTLSSTALWAVFPSLGLPLLFAVAFPAGLLSIPVFVVVRQPIAAMVPENLRRTAYAADAVSVELAFAIAPATATVLVTALDPQLAPRVIAAAVLLSGTLIWLLNPPTGLPEKKAVEPAAPEPPLPPLRQWFTVRLAALMVMAFGMAFCFSGTDISIVSHLEAKDQIGMAWVPLALWALYSLFGALMLAGSHRRVSPLVLLFILGVCTAPLGLSGSWWILALVIIPSGFFTAMSVAAATDQVSRIAEPRVQGTAMGMQGSAMTMGAALGAPVVGWVVETFGAQWSFTATGFGVLCAALAAAALTGVGRMRAQPRRELQPEAA</sequence>
<keyword evidence="3 5" id="KW-1133">Transmembrane helix</keyword>
<evidence type="ECO:0000256" key="4">
    <source>
        <dbReference type="ARBA" id="ARBA00023136"/>
    </source>
</evidence>
<evidence type="ECO:0000313" key="8">
    <source>
        <dbReference type="Proteomes" id="UP001595823"/>
    </source>
</evidence>
<dbReference type="InterPro" id="IPR020846">
    <property type="entry name" value="MFS_dom"/>
</dbReference>
<dbReference type="Gene3D" id="1.20.1250.20">
    <property type="entry name" value="MFS general substrate transporter like domains"/>
    <property type="match status" value="1"/>
</dbReference>
<dbReference type="InterPro" id="IPR011701">
    <property type="entry name" value="MFS"/>
</dbReference>
<feature type="transmembrane region" description="Helical" evidence="5">
    <location>
        <begin position="172"/>
        <end position="191"/>
    </location>
</feature>
<dbReference type="SUPFAM" id="SSF103473">
    <property type="entry name" value="MFS general substrate transporter"/>
    <property type="match status" value="1"/>
</dbReference>
<dbReference type="RefSeq" id="WP_380622196.1">
    <property type="nucleotide sequence ID" value="NZ_JBHSDK010000018.1"/>
</dbReference>
<feature type="transmembrane region" description="Helical" evidence="5">
    <location>
        <begin position="106"/>
        <end position="126"/>
    </location>
</feature>
<feature type="transmembrane region" description="Helical" evidence="5">
    <location>
        <begin position="223"/>
        <end position="245"/>
    </location>
</feature>
<evidence type="ECO:0000256" key="5">
    <source>
        <dbReference type="SAM" id="Phobius"/>
    </source>
</evidence>
<feature type="transmembrane region" description="Helical" evidence="5">
    <location>
        <begin position="370"/>
        <end position="393"/>
    </location>
</feature>
<gene>
    <name evidence="7" type="ORF">ACFPET_14215</name>
</gene>
<evidence type="ECO:0000256" key="1">
    <source>
        <dbReference type="ARBA" id="ARBA00004651"/>
    </source>
</evidence>
<dbReference type="InterPro" id="IPR036259">
    <property type="entry name" value="MFS_trans_sf"/>
</dbReference>
<feature type="transmembrane region" description="Helical" evidence="5">
    <location>
        <begin position="52"/>
        <end position="73"/>
    </location>
</feature>
<evidence type="ECO:0000259" key="6">
    <source>
        <dbReference type="PROSITE" id="PS50850"/>
    </source>
</evidence>
<name>A0ABV8U0Y4_9ACTN</name>